<dbReference type="Pfam" id="PF14612">
    <property type="entry name" value="Ino80_Iec3"/>
    <property type="match status" value="1"/>
</dbReference>
<feature type="compositionally biased region" description="Basic and acidic residues" evidence="2">
    <location>
        <begin position="252"/>
        <end position="268"/>
    </location>
</feature>
<dbReference type="AlphaFoldDB" id="A0A6G1GZV2"/>
<dbReference type="GO" id="GO:0031011">
    <property type="term" value="C:Ino80 complex"/>
    <property type="evidence" value="ECO:0007669"/>
    <property type="project" value="InterPro"/>
</dbReference>
<dbReference type="Proteomes" id="UP000800041">
    <property type="component" value="Unassembled WGS sequence"/>
</dbReference>
<feature type="compositionally biased region" description="Basic and acidic residues" evidence="2">
    <location>
        <begin position="331"/>
        <end position="341"/>
    </location>
</feature>
<protein>
    <recommendedName>
        <fullName evidence="7">IEC3 subunit of the Ino80 complex, chromatin re-modelling-domain-containing protein</fullName>
    </recommendedName>
</protein>
<feature type="region of interest" description="Disordered" evidence="2">
    <location>
        <begin position="249"/>
        <end position="355"/>
    </location>
</feature>
<feature type="domain" description="INO80 complex subunit 3-like middle region" evidence="4">
    <location>
        <begin position="154"/>
        <end position="256"/>
    </location>
</feature>
<dbReference type="GO" id="GO:0006338">
    <property type="term" value="P:chromatin remodeling"/>
    <property type="evidence" value="ECO:0007669"/>
    <property type="project" value="InterPro"/>
</dbReference>
<evidence type="ECO:0000259" key="4">
    <source>
        <dbReference type="Pfam" id="PF24244"/>
    </source>
</evidence>
<evidence type="ECO:0000256" key="2">
    <source>
        <dbReference type="SAM" id="MobiDB-lite"/>
    </source>
</evidence>
<reference evidence="5" key="1">
    <citation type="journal article" date="2020" name="Stud. Mycol.">
        <title>101 Dothideomycetes genomes: a test case for predicting lifestyles and emergence of pathogens.</title>
        <authorList>
            <person name="Haridas S."/>
            <person name="Albert R."/>
            <person name="Binder M."/>
            <person name="Bloem J."/>
            <person name="Labutti K."/>
            <person name="Salamov A."/>
            <person name="Andreopoulos B."/>
            <person name="Baker S."/>
            <person name="Barry K."/>
            <person name="Bills G."/>
            <person name="Bluhm B."/>
            <person name="Cannon C."/>
            <person name="Castanera R."/>
            <person name="Culley D."/>
            <person name="Daum C."/>
            <person name="Ezra D."/>
            <person name="Gonzalez J."/>
            <person name="Henrissat B."/>
            <person name="Kuo A."/>
            <person name="Liang C."/>
            <person name="Lipzen A."/>
            <person name="Lutzoni F."/>
            <person name="Magnuson J."/>
            <person name="Mondo S."/>
            <person name="Nolan M."/>
            <person name="Ohm R."/>
            <person name="Pangilinan J."/>
            <person name="Park H.-J."/>
            <person name="Ramirez L."/>
            <person name="Alfaro M."/>
            <person name="Sun H."/>
            <person name="Tritt A."/>
            <person name="Yoshinaga Y."/>
            <person name="Zwiers L.-H."/>
            <person name="Turgeon B."/>
            <person name="Goodwin S."/>
            <person name="Spatafora J."/>
            <person name="Crous P."/>
            <person name="Grigoriev I."/>
        </authorList>
    </citation>
    <scope>NUCLEOTIDE SEQUENCE</scope>
    <source>
        <strain evidence="5">CBS 113979</strain>
    </source>
</reference>
<evidence type="ECO:0000259" key="3">
    <source>
        <dbReference type="Pfam" id="PF14612"/>
    </source>
</evidence>
<keyword evidence="1" id="KW-0175">Coiled coil</keyword>
<dbReference type="InterPro" id="IPR055449">
    <property type="entry name" value="Iec3-like_M"/>
</dbReference>
<name>A0A6G1GZV2_9PEZI</name>
<gene>
    <name evidence="5" type="ORF">K402DRAFT_356273</name>
</gene>
<feature type="region of interest" description="Disordered" evidence="2">
    <location>
        <begin position="1"/>
        <end position="31"/>
    </location>
</feature>
<accession>A0A6G1GZV2</accession>
<proteinExistence type="predicted"/>
<feature type="compositionally biased region" description="Basic and acidic residues" evidence="2">
    <location>
        <begin position="219"/>
        <end position="232"/>
    </location>
</feature>
<dbReference type="EMBL" id="ML977158">
    <property type="protein sequence ID" value="KAF1986279.1"/>
    <property type="molecule type" value="Genomic_DNA"/>
</dbReference>
<dbReference type="InterPro" id="IPR032742">
    <property type="entry name" value="Iec3_N"/>
</dbReference>
<evidence type="ECO:0000313" key="5">
    <source>
        <dbReference type="EMBL" id="KAF1986279.1"/>
    </source>
</evidence>
<dbReference type="OrthoDB" id="4095124at2759"/>
<evidence type="ECO:0000313" key="6">
    <source>
        <dbReference type="Proteomes" id="UP000800041"/>
    </source>
</evidence>
<sequence length="355" mass="39558">MAEPSLAMADHHAPPDVLHPPPKDPKAPLRSWRKKFRKMKVRFDKKMEDSNSLFKDEQRAMALARRLQEQNDQLLELLLDMNENPHIPNYLRFDLSPESPSLSAVPSLEPETALDPTECAVKDLQRDFMRGVVTEEEFTDSLERILRDQPAKLKSLSTLVATTSHSVPAPDQPLPADLEGDILPGYLDYEHEEEYLADIDRVLNEPSAWADDTSGRPLRVAEKPQISDKELAVRNPMSVTSWLRRYQPDVFLQDKDKPDKDAASEKSTARGGNKGKRASNAHASKPVVDVPAEDAETWEAEATPSGKGRRKTKDDDAYRPKGGSSKPTKRKREDGAAEKGERKKLKASGGAGTPG</sequence>
<evidence type="ECO:0008006" key="7">
    <source>
        <dbReference type="Google" id="ProtNLM"/>
    </source>
</evidence>
<feature type="domain" description="INO80 complex subunit 3 N-terminal" evidence="3">
    <location>
        <begin position="30"/>
        <end position="97"/>
    </location>
</feature>
<feature type="region of interest" description="Disordered" evidence="2">
    <location>
        <begin position="208"/>
        <end position="232"/>
    </location>
</feature>
<feature type="coiled-coil region" evidence="1">
    <location>
        <begin position="57"/>
        <end position="84"/>
    </location>
</feature>
<evidence type="ECO:0000256" key="1">
    <source>
        <dbReference type="SAM" id="Coils"/>
    </source>
</evidence>
<dbReference type="Pfam" id="PF24244">
    <property type="entry name" value="Iec3-like_M"/>
    <property type="match status" value="1"/>
</dbReference>
<keyword evidence="6" id="KW-1185">Reference proteome</keyword>
<organism evidence="5 6">
    <name type="scientific">Aulographum hederae CBS 113979</name>
    <dbReference type="NCBI Taxonomy" id="1176131"/>
    <lineage>
        <taxon>Eukaryota</taxon>
        <taxon>Fungi</taxon>
        <taxon>Dikarya</taxon>
        <taxon>Ascomycota</taxon>
        <taxon>Pezizomycotina</taxon>
        <taxon>Dothideomycetes</taxon>
        <taxon>Pleosporomycetidae</taxon>
        <taxon>Aulographales</taxon>
        <taxon>Aulographaceae</taxon>
    </lineage>
</organism>